<sequence>MNVLSVANSSARRRLAASHAIALLAPARQFGTSSPALAKAAAKKAPASQGKKSARFKNSGSGEGKKRGALTPLSGKFDHPLFKDRPGPSNLPAFHPETFTPDSVGKAVGFPADKSSAINAFGVPKGIAKELVHLERPFSIIRGVSLETFDTLDKAATQSSANSRFVLTGKSGSGKSHVLLQAVNYCATNNWIVLYVPRAIEWMNSSSAYVYDTDTKTFLQPNIASDVLRQLATVNASSLQSLVIDSDVSFDKAGTITAGSNIDQLAHLGIKDASIAPKVLRILLEELGKQTKYPVLLAIDDVQALYCTSKYRDPQFNYIKGFNLSMPRLMLEYAGGMKSFARGAVLGALSTADTTFRIPLPLTEALQLTPDRPVSAYEKRSADLALYSKGLRPIPIPERLEVNEAASLFEVWNENKALHTVSTDQFFLSTYSQTSGNPRQFVLRGLLSTLAS</sequence>
<gene>
    <name evidence="9" type="ORF">BOTBODRAFT_133998</name>
</gene>
<dbReference type="PANTHER" id="PTHR12810:SF0">
    <property type="entry name" value="SMALL RIBOSOMAL SUBUNIT PROTEIN MS29"/>
    <property type="match status" value="1"/>
</dbReference>
<dbReference type="AlphaFoldDB" id="A0A067MEE3"/>
<feature type="compositionally biased region" description="Low complexity" evidence="8">
    <location>
        <begin position="41"/>
        <end position="51"/>
    </location>
</feature>
<dbReference type="InParanoid" id="A0A067MEE3"/>
<organism evidence="9 10">
    <name type="scientific">Botryobasidium botryosum (strain FD-172 SS1)</name>
    <dbReference type="NCBI Taxonomy" id="930990"/>
    <lineage>
        <taxon>Eukaryota</taxon>
        <taxon>Fungi</taxon>
        <taxon>Dikarya</taxon>
        <taxon>Basidiomycota</taxon>
        <taxon>Agaricomycotina</taxon>
        <taxon>Agaricomycetes</taxon>
        <taxon>Cantharellales</taxon>
        <taxon>Botryobasidiaceae</taxon>
        <taxon>Botryobasidium</taxon>
    </lineage>
</organism>
<dbReference type="GO" id="GO:0003735">
    <property type="term" value="F:structural constituent of ribosome"/>
    <property type="evidence" value="ECO:0007669"/>
    <property type="project" value="TreeGrafter"/>
</dbReference>
<dbReference type="HOGENOM" id="CLU_042567_0_1_1"/>
<comment type="similarity">
    <text evidence="2">Belongs to the mitochondrion-specific ribosomal protein mS29 family.</text>
</comment>
<dbReference type="Proteomes" id="UP000027195">
    <property type="component" value="Unassembled WGS sequence"/>
</dbReference>
<evidence type="ECO:0000256" key="7">
    <source>
        <dbReference type="ARBA" id="ARBA00035140"/>
    </source>
</evidence>
<dbReference type="EMBL" id="KL198046">
    <property type="protein sequence ID" value="KDQ13080.1"/>
    <property type="molecule type" value="Genomic_DNA"/>
</dbReference>
<evidence type="ECO:0000256" key="2">
    <source>
        <dbReference type="ARBA" id="ARBA00009863"/>
    </source>
</evidence>
<evidence type="ECO:0000256" key="4">
    <source>
        <dbReference type="ARBA" id="ARBA00022980"/>
    </source>
</evidence>
<keyword evidence="4" id="KW-0689">Ribosomal protein</keyword>
<dbReference type="GO" id="GO:0005763">
    <property type="term" value="C:mitochondrial small ribosomal subunit"/>
    <property type="evidence" value="ECO:0007669"/>
    <property type="project" value="TreeGrafter"/>
</dbReference>
<evidence type="ECO:0000256" key="1">
    <source>
        <dbReference type="ARBA" id="ARBA00004173"/>
    </source>
</evidence>
<reference evidence="10" key="1">
    <citation type="journal article" date="2014" name="Proc. Natl. Acad. Sci. U.S.A.">
        <title>Extensive sampling of basidiomycete genomes demonstrates inadequacy of the white-rot/brown-rot paradigm for wood decay fungi.</title>
        <authorList>
            <person name="Riley R."/>
            <person name="Salamov A.A."/>
            <person name="Brown D.W."/>
            <person name="Nagy L.G."/>
            <person name="Floudas D."/>
            <person name="Held B.W."/>
            <person name="Levasseur A."/>
            <person name="Lombard V."/>
            <person name="Morin E."/>
            <person name="Otillar R."/>
            <person name="Lindquist E.A."/>
            <person name="Sun H."/>
            <person name="LaButti K.M."/>
            <person name="Schmutz J."/>
            <person name="Jabbour D."/>
            <person name="Luo H."/>
            <person name="Baker S.E."/>
            <person name="Pisabarro A.G."/>
            <person name="Walton J.D."/>
            <person name="Blanchette R.A."/>
            <person name="Henrissat B."/>
            <person name="Martin F."/>
            <person name="Cullen D."/>
            <person name="Hibbett D.S."/>
            <person name="Grigoriev I.V."/>
        </authorList>
    </citation>
    <scope>NUCLEOTIDE SEQUENCE [LARGE SCALE GENOMIC DNA]</scope>
    <source>
        <strain evidence="10">FD-172 SS1</strain>
    </source>
</reference>
<proteinExistence type="inferred from homology"/>
<dbReference type="SUPFAM" id="SSF52540">
    <property type="entry name" value="P-loop containing nucleoside triphosphate hydrolases"/>
    <property type="match status" value="1"/>
</dbReference>
<dbReference type="FunCoup" id="A0A067MEE3">
    <property type="interactions" value="35"/>
</dbReference>
<dbReference type="PANTHER" id="PTHR12810">
    <property type="entry name" value="MITOCHONDRIAL 28S RIBOSOMAL PROTEIN S29"/>
    <property type="match status" value="1"/>
</dbReference>
<dbReference type="InterPro" id="IPR027417">
    <property type="entry name" value="P-loop_NTPase"/>
</dbReference>
<dbReference type="STRING" id="930990.A0A067MEE3"/>
<keyword evidence="3" id="KW-0809">Transit peptide</keyword>
<dbReference type="InterPro" id="IPR008092">
    <property type="entry name" value="Ribosomal_mS29_met"/>
</dbReference>
<dbReference type="Pfam" id="PF10236">
    <property type="entry name" value="DAP3"/>
    <property type="match status" value="1"/>
</dbReference>
<accession>A0A067MEE3</accession>
<dbReference type="Gene3D" id="3.40.50.300">
    <property type="entry name" value="P-loop containing nucleotide triphosphate hydrolases"/>
    <property type="match status" value="1"/>
</dbReference>
<evidence type="ECO:0000313" key="9">
    <source>
        <dbReference type="EMBL" id="KDQ13080.1"/>
    </source>
</evidence>
<feature type="region of interest" description="Disordered" evidence="8">
    <location>
        <begin position="41"/>
        <end position="77"/>
    </location>
</feature>
<keyword evidence="10" id="KW-1185">Reference proteome</keyword>
<name>A0A067MEE3_BOTB1</name>
<evidence type="ECO:0000256" key="8">
    <source>
        <dbReference type="SAM" id="MobiDB-lite"/>
    </source>
</evidence>
<evidence type="ECO:0000256" key="3">
    <source>
        <dbReference type="ARBA" id="ARBA00022946"/>
    </source>
</evidence>
<evidence type="ECO:0000256" key="5">
    <source>
        <dbReference type="ARBA" id="ARBA00023128"/>
    </source>
</evidence>
<keyword evidence="5" id="KW-0496">Mitochondrion</keyword>
<evidence type="ECO:0000256" key="6">
    <source>
        <dbReference type="ARBA" id="ARBA00023274"/>
    </source>
</evidence>
<comment type="subcellular location">
    <subcellularLocation>
        <location evidence="1">Mitochondrion</location>
    </subcellularLocation>
</comment>
<protein>
    <recommendedName>
        <fullName evidence="7">Small ribosomal subunit protein mS29</fullName>
    </recommendedName>
</protein>
<dbReference type="InterPro" id="IPR019368">
    <property type="entry name" value="Ribosomal_mS29"/>
</dbReference>
<dbReference type="PRINTS" id="PR01716">
    <property type="entry name" value="DEATHASSOCP3"/>
</dbReference>
<dbReference type="OrthoDB" id="274828at2759"/>
<evidence type="ECO:0000313" key="10">
    <source>
        <dbReference type="Proteomes" id="UP000027195"/>
    </source>
</evidence>
<keyword evidence="6" id="KW-0687">Ribonucleoprotein</keyword>
<dbReference type="GO" id="GO:0006915">
    <property type="term" value="P:apoptotic process"/>
    <property type="evidence" value="ECO:0007669"/>
    <property type="project" value="InterPro"/>
</dbReference>